<dbReference type="InterPro" id="IPR058528">
    <property type="entry name" value="DUF8215"/>
</dbReference>
<keyword evidence="6" id="KW-1185">Reference proteome</keyword>
<feature type="transmembrane region" description="Helical" evidence="2">
    <location>
        <begin position="28"/>
        <end position="51"/>
    </location>
</feature>
<accession>A0AAV3SC31</accession>
<sequence>MRRRGTDGSTERRKAGPRATRKEGSERWIETVFFGLAEVVTFGFPTLLALLDAPFNAELKFAALVAVTTLSLAIGTARWSESFDWPPLSYGTALVRIVYHSLAIAFAAVGGAAMDVIAGSTLGSFAVAALLSIGAVRLFPRLIAALDRLLPWWQWGQ</sequence>
<evidence type="ECO:0000313" key="6">
    <source>
        <dbReference type="Proteomes" id="UP000830542"/>
    </source>
</evidence>
<evidence type="ECO:0000313" key="4">
    <source>
        <dbReference type="EMBL" id="GAA0450291.1"/>
    </source>
</evidence>
<keyword evidence="2" id="KW-0472">Membrane</keyword>
<reference evidence="5" key="2">
    <citation type="submission" date="2022-04" db="EMBL/GenBank/DDBJ databases">
        <title>Sequencing and genomic assembly of Halococcus dombrowskii.</title>
        <authorList>
            <person name="Lim S.W."/>
            <person name="MacLea K.S."/>
        </authorList>
    </citation>
    <scope>NUCLEOTIDE SEQUENCE</scope>
    <source>
        <strain evidence="5">H4</strain>
    </source>
</reference>
<organism evidence="4 7">
    <name type="scientific">Halococcus dombrowskii</name>
    <dbReference type="NCBI Taxonomy" id="179637"/>
    <lineage>
        <taxon>Archaea</taxon>
        <taxon>Methanobacteriati</taxon>
        <taxon>Methanobacteriota</taxon>
        <taxon>Stenosarchaea group</taxon>
        <taxon>Halobacteria</taxon>
        <taxon>Halobacteriales</taxon>
        <taxon>Halococcaceae</taxon>
        <taxon>Halococcus</taxon>
    </lineage>
</organism>
<proteinExistence type="predicted"/>
<dbReference type="GeneID" id="71762300"/>
<feature type="transmembrane region" description="Helical" evidence="2">
    <location>
        <begin position="116"/>
        <end position="139"/>
    </location>
</feature>
<feature type="transmembrane region" description="Helical" evidence="2">
    <location>
        <begin position="57"/>
        <end position="76"/>
    </location>
</feature>
<dbReference type="RefSeq" id="WP_244700140.1">
    <property type="nucleotide sequence ID" value="NZ_BAAADN010000002.1"/>
</dbReference>
<name>A0AAV3SC31_HALDO</name>
<dbReference type="EMBL" id="BAAADN010000002">
    <property type="protein sequence ID" value="GAA0450291.1"/>
    <property type="molecule type" value="Genomic_DNA"/>
</dbReference>
<feature type="domain" description="DUF8215" evidence="3">
    <location>
        <begin position="22"/>
        <end position="146"/>
    </location>
</feature>
<dbReference type="Proteomes" id="UP001500962">
    <property type="component" value="Unassembled WGS sequence"/>
</dbReference>
<dbReference type="EMBL" id="CP095005">
    <property type="protein sequence ID" value="UOO94412.1"/>
    <property type="molecule type" value="Genomic_DNA"/>
</dbReference>
<feature type="transmembrane region" description="Helical" evidence="2">
    <location>
        <begin position="88"/>
        <end position="110"/>
    </location>
</feature>
<dbReference type="AlphaFoldDB" id="A0AAV3SC31"/>
<evidence type="ECO:0000259" key="3">
    <source>
        <dbReference type="Pfam" id="PF26650"/>
    </source>
</evidence>
<evidence type="ECO:0000313" key="7">
    <source>
        <dbReference type="Proteomes" id="UP001500962"/>
    </source>
</evidence>
<protein>
    <recommendedName>
        <fullName evidence="3">DUF8215 domain-containing protein</fullName>
    </recommendedName>
</protein>
<evidence type="ECO:0000256" key="2">
    <source>
        <dbReference type="SAM" id="Phobius"/>
    </source>
</evidence>
<reference evidence="4" key="1">
    <citation type="journal article" date="2014" name="Int. J. Syst. Evol. Microbiol.">
        <title>Complete genome sequence of Corynebacterium casei LMG S-19264T (=DSM 44701T), isolated from a smear-ripened cheese.</title>
        <authorList>
            <consortium name="US DOE Joint Genome Institute (JGI-PGF)"/>
            <person name="Walter F."/>
            <person name="Albersmeier A."/>
            <person name="Kalinowski J."/>
            <person name="Ruckert C."/>
        </authorList>
    </citation>
    <scope>NUCLEOTIDE SEQUENCE</scope>
    <source>
        <strain evidence="4">JCM 12289</strain>
    </source>
</reference>
<evidence type="ECO:0000313" key="5">
    <source>
        <dbReference type="EMBL" id="UOO94412.1"/>
    </source>
</evidence>
<dbReference type="KEGG" id="hdo:MUK72_10590"/>
<keyword evidence="2" id="KW-0812">Transmembrane</keyword>
<evidence type="ECO:0000256" key="1">
    <source>
        <dbReference type="SAM" id="MobiDB-lite"/>
    </source>
</evidence>
<feature type="region of interest" description="Disordered" evidence="1">
    <location>
        <begin position="1"/>
        <end position="22"/>
    </location>
</feature>
<keyword evidence="2" id="KW-1133">Transmembrane helix</keyword>
<dbReference type="Proteomes" id="UP000830542">
    <property type="component" value="Chromosome"/>
</dbReference>
<gene>
    <name evidence="4" type="ORF">GCM10008985_02300</name>
    <name evidence="5" type="ORF">MUK72_10590</name>
</gene>
<reference evidence="4" key="3">
    <citation type="submission" date="2023-12" db="EMBL/GenBank/DDBJ databases">
        <authorList>
            <person name="Sun Q."/>
            <person name="Inoue M."/>
        </authorList>
    </citation>
    <scope>NUCLEOTIDE SEQUENCE</scope>
    <source>
        <strain evidence="4">JCM 12289</strain>
    </source>
</reference>
<dbReference type="Pfam" id="PF26650">
    <property type="entry name" value="DUF8215"/>
    <property type="match status" value="1"/>
</dbReference>